<evidence type="ECO:0000256" key="1">
    <source>
        <dbReference type="SAM" id="MobiDB-lite"/>
    </source>
</evidence>
<organism evidence="3 4">
    <name type="scientific">Streptomyces seoulensis</name>
    <dbReference type="NCBI Taxonomy" id="73044"/>
    <lineage>
        <taxon>Bacteria</taxon>
        <taxon>Bacillati</taxon>
        <taxon>Actinomycetota</taxon>
        <taxon>Actinomycetes</taxon>
        <taxon>Kitasatosporales</taxon>
        <taxon>Streptomycetaceae</taxon>
        <taxon>Streptomyces</taxon>
    </lineage>
</organism>
<feature type="region of interest" description="Disordered" evidence="1">
    <location>
        <begin position="1"/>
        <end position="36"/>
    </location>
</feature>
<evidence type="ECO:0000313" key="4">
    <source>
        <dbReference type="Proteomes" id="UP000292547"/>
    </source>
</evidence>
<feature type="domain" description="A-factor biosynthesis hotdog" evidence="2">
    <location>
        <begin position="209"/>
        <end position="319"/>
    </location>
</feature>
<dbReference type="KEGG" id="sseo:D0Z67_22095"/>
<proteinExistence type="predicted"/>
<name>A0A4P6TYK8_STRSO</name>
<dbReference type="Pfam" id="PF03756">
    <property type="entry name" value="AfsA"/>
    <property type="match status" value="2"/>
</dbReference>
<accession>A0A4P6TYK8</accession>
<dbReference type="Proteomes" id="UP000292547">
    <property type="component" value="Chromosome"/>
</dbReference>
<reference evidence="3 4" key="1">
    <citation type="submission" date="2018-08" db="EMBL/GenBank/DDBJ databases">
        <title>The complete genome sequence of Streptomyces seoulensis, a pioneer strain for nickel superoxide dismutase discovery.</title>
        <authorList>
            <person name="Shin J."/>
            <person name="Lee J.-S."/>
            <person name="Lee E.-J."/>
            <person name="Youn H.-D."/>
        </authorList>
    </citation>
    <scope>NUCLEOTIDE SEQUENCE [LARGE SCALE GENOMIC DNA]</scope>
    <source>
        <strain evidence="3 4">KCTC 9819</strain>
    </source>
</reference>
<dbReference type="InterPro" id="IPR005509">
    <property type="entry name" value="AfsA_hotdog_dom"/>
</dbReference>
<dbReference type="OrthoDB" id="7838374at2"/>
<evidence type="ECO:0000259" key="2">
    <source>
        <dbReference type="Pfam" id="PF03756"/>
    </source>
</evidence>
<dbReference type="InterPro" id="IPR029069">
    <property type="entry name" value="HotDog_dom_sf"/>
</dbReference>
<dbReference type="NCBIfam" id="NF041195">
    <property type="entry name" value="ScbA_BarX_GamBu"/>
    <property type="match status" value="1"/>
</dbReference>
<gene>
    <name evidence="3" type="ORF">D0Z67_22095</name>
</gene>
<dbReference type="GO" id="GO:0016740">
    <property type="term" value="F:transferase activity"/>
    <property type="evidence" value="ECO:0007669"/>
    <property type="project" value="InterPro"/>
</dbReference>
<sequence length="328" mass="35270">MAQAPDPAAPPEDQTDPLVLVPESGDTGQPPALGRRATGELVHRLDADDAFPVEWTKLADHRYLIAADWPAGHRFFAPLPGGVQDPLLVTETMRQTAMMLAHAEYGVPADHHFVMWDMSYALATAGFGLADASGRIDVLVECSEVQMRARSLAGMRVRLTFERGGRLLATSTGSLSATSARAYRRLRGDKMPDAAAPAPLLDGIPAQRVGRRDPRDVVLAPSEEGPGWRLRLDTANPTLFARANDHVPGMVLLEAARQAAVALAPDGRFVPASLAIAFHRYAELNEPCLVLARRETSREGDVSVHVEGVQSGEPVFTATLGDSPQAVR</sequence>
<protein>
    <submittedName>
        <fullName evidence="3">ScbA protein</fullName>
    </submittedName>
</protein>
<keyword evidence="4" id="KW-1185">Reference proteome</keyword>
<dbReference type="SUPFAM" id="SSF54637">
    <property type="entry name" value="Thioesterase/thiol ester dehydrase-isomerase"/>
    <property type="match status" value="1"/>
</dbReference>
<evidence type="ECO:0000313" key="3">
    <source>
        <dbReference type="EMBL" id="QBJ92709.1"/>
    </source>
</evidence>
<dbReference type="InterPro" id="IPR047757">
    <property type="entry name" value="AfsA-like"/>
</dbReference>
<dbReference type="AlphaFoldDB" id="A0A4P6TYK8"/>
<dbReference type="EMBL" id="CP032229">
    <property type="protein sequence ID" value="QBJ92709.1"/>
    <property type="molecule type" value="Genomic_DNA"/>
</dbReference>
<dbReference type="STRING" id="73044.GCA_000725795_05447"/>
<feature type="domain" description="A-factor biosynthesis hotdog" evidence="2">
    <location>
        <begin position="41"/>
        <end position="173"/>
    </location>
</feature>